<accession>A0A6J6MLR2</accession>
<sequence>MAVIDIAGFVSDLKSHAVDHGFHVHDERHFVETYSLRQLWEVDLHPEEACTGPIDLHVSLEIDPRTLLNFEDVVLAMDDPDDEPIGDFSFPLVFTWAFPPLVHPPDLLVLATEVAGLGGLDLPLEISAIDSYQKVTDAPERSLTVIGRVPISLAMVYRGETESVCPILDKCREVSLDLLHRVPAWIGDSSF</sequence>
<organism evidence="1">
    <name type="scientific">freshwater metagenome</name>
    <dbReference type="NCBI Taxonomy" id="449393"/>
    <lineage>
        <taxon>unclassified sequences</taxon>
        <taxon>metagenomes</taxon>
        <taxon>ecological metagenomes</taxon>
    </lineage>
</organism>
<gene>
    <name evidence="1" type="ORF">UFOPK2295_00954</name>
</gene>
<proteinExistence type="predicted"/>
<dbReference type="EMBL" id="CAEZWV010000018">
    <property type="protein sequence ID" value="CAB4673575.1"/>
    <property type="molecule type" value="Genomic_DNA"/>
</dbReference>
<reference evidence="1" key="1">
    <citation type="submission" date="2020-05" db="EMBL/GenBank/DDBJ databases">
        <authorList>
            <person name="Chiriac C."/>
            <person name="Salcher M."/>
            <person name="Ghai R."/>
            <person name="Kavagutti S V."/>
        </authorList>
    </citation>
    <scope>NUCLEOTIDE SEQUENCE</scope>
</reference>
<protein>
    <submittedName>
        <fullName evidence="1">Unannotated protein</fullName>
    </submittedName>
</protein>
<evidence type="ECO:0000313" key="1">
    <source>
        <dbReference type="EMBL" id="CAB4673575.1"/>
    </source>
</evidence>
<dbReference type="AlphaFoldDB" id="A0A6J6MLR2"/>
<name>A0A6J6MLR2_9ZZZZ</name>